<gene>
    <name evidence="1" type="ORF">E5329_07425</name>
</gene>
<organism evidence="1 2">
    <name type="scientific">Petralouisia muris</name>
    <dbReference type="NCBI Taxonomy" id="3032872"/>
    <lineage>
        <taxon>Bacteria</taxon>
        <taxon>Bacillati</taxon>
        <taxon>Bacillota</taxon>
        <taxon>Clostridia</taxon>
        <taxon>Lachnospirales</taxon>
        <taxon>Lachnospiraceae</taxon>
        <taxon>Petralouisia</taxon>
    </lineage>
</organism>
<evidence type="ECO:0000313" key="2">
    <source>
        <dbReference type="Proteomes" id="UP000304953"/>
    </source>
</evidence>
<keyword evidence="2" id="KW-1185">Reference proteome</keyword>
<name>A0AC61RY91_9FIRM</name>
<comment type="caution">
    <text evidence="1">The sequence shown here is derived from an EMBL/GenBank/DDBJ whole genome shotgun (WGS) entry which is preliminary data.</text>
</comment>
<protein>
    <submittedName>
        <fullName evidence="1">Uncharacterized protein</fullName>
    </submittedName>
</protein>
<dbReference type="EMBL" id="SRYA01000012">
    <property type="protein sequence ID" value="TGY96820.1"/>
    <property type="molecule type" value="Genomic_DNA"/>
</dbReference>
<proteinExistence type="predicted"/>
<accession>A0AC61RY91</accession>
<sequence length="107" mass="11815">MKTKQVPIIITLIGGLAICIIGFITRMDTKQFVKIWVIVLISFYILGCVAKLLLDKNFKEEPEEATEEAAEGEEGENAEEADQADQAETPQNQDDSAKEEKNNTGGQ</sequence>
<evidence type="ECO:0000313" key="1">
    <source>
        <dbReference type="EMBL" id="TGY96820.1"/>
    </source>
</evidence>
<reference evidence="1" key="1">
    <citation type="submission" date="2019-04" db="EMBL/GenBank/DDBJ databases">
        <title>Microbes associate with the intestines of laboratory mice.</title>
        <authorList>
            <person name="Navarre W."/>
            <person name="Wong E."/>
            <person name="Huang K."/>
            <person name="Tropini C."/>
            <person name="Ng K."/>
            <person name="Yu B."/>
        </authorList>
    </citation>
    <scope>NUCLEOTIDE SEQUENCE</scope>
    <source>
        <strain evidence="1">NM01_1-7b</strain>
    </source>
</reference>
<dbReference type="Proteomes" id="UP000304953">
    <property type="component" value="Unassembled WGS sequence"/>
</dbReference>